<name>A9PCQ9_POPTR</name>
<reference evidence="2" key="1">
    <citation type="journal article" date="2008" name="BMC Genomics">
        <title>Analysis of 4,664 high-quality sequence-finished poplar full-length cDNA clones and their utility for the discovery of genes responding to insect feeding.</title>
        <authorList>
            <person name="Ralph S.G."/>
            <person name="Chun H.J."/>
            <person name="Cooper D."/>
            <person name="Kirkpatrick R."/>
            <person name="Kolosova N."/>
            <person name="Gunter L."/>
            <person name="Tuskan G.A."/>
            <person name="Douglas C.J."/>
            <person name="Holt R.A."/>
            <person name="Jones S.J."/>
            <person name="Marra M.A."/>
            <person name="Bohlmann J."/>
        </authorList>
    </citation>
    <scope>NUCLEOTIDE SEQUENCE</scope>
    <source>
        <tissue evidence="2">Phloem and cambium</tissue>
    </source>
</reference>
<keyword evidence="1" id="KW-1133">Transmembrane helix</keyword>
<dbReference type="EMBL" id="EF146058">
    <property type="protein sequence ID" value="ABK94162.1"/>
    <property type="molecule type" value="mRNA"/>
</dbReference>
<accession>A9PCQ9</accession>
<organism evidence="2">
    <name type="scientific">Populus trichocarpa</name>
    <name type="common">Western balsam poplar</name>
    <name type="synonym">Populus balsamifera subsp. trichocarpa</name>
    <dbReference type="NCBI Taxonomy" id="3694"/>
    <lineage>
        <taxon>Eukaryota</taxon>
        <taxon>Viridiplantae</taxon>
        <taxon>Streptophyta</taxon>
        <taxon>Embryophyta</taxon>
        <taxon>Tracheophyta</taxon>
        <taxon>Spermatophyta</taxon>
        <taxon>Magnoliopsida</taxon>
        <taxon>eudicotyledons</taxon>
        <taxon>Gunneridae</taxon>
        <taxon>Pentapetalae</taxon>
        <taxon>rosids</taxon>
        <taxon>fabids</taxon>
        <taxon>Malpighiales</taxon>
        <taxon>Salicaceae</taxon>
        <taxon>Saliceae</taxon>
        <taxon>Populus</taxon>
    </lineage>
</organism>
<feature type="transmembrane region" description="Helical" evidence="1">
    <location>
        <begin position="12"/>
        <end position="34"/>
    </location>
</feature>
<proteinExistence type="evidence at transcript level"/>
<protein>
    <submittedName>
        <fullName evidence="2">Uncharacterized protein</fullName>
    </submittedName>
</protein>
<evidence type="ECO:0000256" key="1">
    <source>
        <dbReference type="SAM" id="Phobius"/>
    </source>
</evidence>
<keyword evidence="1" id="KW-0472">Membrane</keyword>
<sequence length="47" mass="5483">MSNFFFSAPFPIPILFLYVSFFVFKNSLLSCLFLKKNSTIQIDCDTH</sequence>
<evidence type="ECO:0000313" key="2">
    <source>
        <dbReference type="EMBL" id="ABK94162.1"/>
    </source>
</evidence>
<keyword evidence="1" id="KW-0812">Transmembrane</keyword>
<dbReference type="AlphaFoldDB" id="A9PCQ9"/>